<dbReference type="Proteomes" id="UP000283587">
    <property type="component" value="Unassembled WGS sequence"/>
</dbReference>
<accession>A0A418ZU46</accession>
<feature type="chain" id="PRO_5019425345" evidence="2">
    <location>
        <begin position="21"/>
        <end position="553"/>
    </location>
</feature>
<feature type="signal peptide" evidence="2">
    <location>
        <begin position="1"/>
        <end position="20"/>
    </location>
</feature>
<dbReference type="InterPro" id="IPR048389">
    <property type="entry name" value="YciQ-like_C"/>
</dbReference>
<sequence>MLTGLLRVCLLVLTLAGAQAALADERILSFDSDLTVEANGDFLVVETIRVRAEGDKISRGIFRDFPMLLRDEGGNRRVGFDLVSATRDGQPETARIEETSRALRIWLGNPNATLPPGEHVWRLTYRTDRQLRMFDSHDEVYWNATGTEWLFPIDAATATIRLPQGARITELAAYTGSFGDTGGDALFDQTAEGVAVFRTTRALGERQGLTVAVGFEKGTVAPPSDQTRRDWFLRGHGPGLWALAGFGVVLAWYLGNWWLFGRDPRRGVVIPRWDPPAGMSAALASATFRNRDPAADAAMSLSIVELASRGVLAFEIGGTTSRLELPEGDAPGDLLPEQHLIVQAVREAGGRFDISAANGPAVRDLQGKVWASLRKQRRALRLFRPYGLQLAVGLGLSLPALILPATRLPEPLNVLMILFAVAAGLLLFLLRGAMMARGAGKTAGVWLTLVLGILICGAGAGALLVAHLHQGGEPILPAALTGILLANAIFAPILGGPTPEGRRRLDEIEGLRDYIQVAERDRLSMPGTPDMSVAHFERIFPFAMALGLEEIWV</sequence>
<feature type="transmembrane region" description="Helical" evidence="1">
    <location>
        <begin position="382"/>
        <end position="402"/>
    </location>
</feature>
<evidence type="ECO:0000313" key="6">
    <source>
        <dbReference type="Proteomes" id="UP000283587"/>
    </source>
</evidence>
<evidence type="ECO:0000256" key="2">
    <source>
        <dbReference type="SAM" id="SignalP"/>
    </source>
</evidence>
<dbReference type="InterPro" id="IPR018702">
    <property type="entry name" value="DUF2207"/>
</dbReference>
<gene>
    <name evidence="5" type="ORF">D3P05_22415</name>
</gene>
<dbReference type="AlphaFoldDB" id="A0A418ZU46"/>
<dbReference type="Pfam" id="PF09972">
    <property type="entry name" value="DUF2207"/>
    <property type="match status" value="1"/>
</dbReference>
<evidence type="ECO:0000313" key="5">
    <source>
        <dbReference type="EMBL" id="RJL01222.1"/>
    </source>
</evidence>
<dbReference type="OrthoDB" id="9767603at2"/>
<feature type="non-terminal residue" evidence="5">
    <location>
        <position position="553"/>
    </location>
</feature>
<feature type="transmembrane region" description="Helical" evidence="1">
    <location>
        <begin position="414"/>
        <end position="433"/>
    </location>
</feature>
<feature type="transmembrane region" description="Helical" evidence="1">
    <location>
        <begin position="239"/>
        <end position="260"/>
    </location>
</feature>
<keyword evidence="1" id="KW-1133">Transmembrane helix</keyword>
<comment type="caution">
    <text evidence="5">The sequence shown here is derived from an EMBL/GenBank/DDBJ whole genome shotgun (WGS) entry which is preliminary data.</text>
</comment>
<keyword evidence="1" id="KW-0812">Transmembrane</keyword>
<proteinExistence type="predicted"/>
<organism evidence="5 6">
    <name type="scientific">Paracoccus siganidrum</name>
    <dbReference type="NCBI Taxonomy" id="1276757"/>
    <lineage>
        <taxon>Bacteria</taxon>
        <taxon>Pseudomonadati</taxon>
        <taxon>Pseudomonadota</taxon>
        <taxon>Alphaproteobacteria</taxon>
        <taxon>Rhodobacterales</taxon>
        <taxon>Paracoccaceae</taxon>
        <taxon>Paracoccus</taxon>
    </lineage>
</organism>
<keyword evidence="1" id="KW-0472">Membrane</keyword>
<dbReference type="RefSeq" id="WP_147393161.1">
    <property type="nucleotide sequence ID" value="NZ_QZEW01000161.1"/>
</dbReference>
<feature type="transmembrane region" description="Helical" evidence="1">
    <location>
        <begin position="445"/>
        <end position="469"/>
    </location>
</feature>
<protein>
    <submittedName>
        <fullName evidence="5">DUF2207 domain-containing protein</fullName>
    </submittedName>
</protein>
<name>A0A418ZU46_9RHOB</name>
<feature type="domain" description="Predicted membrane protein YciQ-like C-terminal" evidence="4">
    <location>
        <begin position="273"/>
        <end position="552"/>
    </location>
</feature>
<evidence type="ECO:0000259" key="3">
    <source>
        <dbReference type="Pfam" id="PF09972"/>
    </source>
</evidence>
<feature type="domain" description="DUF2207" evidence="3">
    <location>
        <begin position="26"/>
        <end position="215"/>
    </location>
</feature>
<keyword evidence="2" id="KW-0732">Signal</keyword>
<dbReference type="Pfam" id="PF20990">
    <property type="entry name" value="DUF2207_C"/>
    <property type="match status" value="1"/>
</dbReference>
<feature type="transmembrane region" description="Helical" evidence="1">
    <location>
        <begin position="475"/>
        <end position="495"/>
    </location>
</feature>
<reference evidence="6" key="1">
    <citation type="submission" date="2018-09" db="EMBL/GenBank/DDBJ databases">
        <title>Paracoccus onubensis nov. sp. a moderate halophilic bacterium isolated from Gruta de las Maravillas (Aracena, Spain).</title>
        <authorList>
            <person name="Jurado V."/>
            <person name="Gutierrez-Patricio S."/>
            <person name="Gonzalez-Pimentel J.L."/>
            <person name="Miller A.Z."/>
            <person name="Laiz L."/>
            <person name="Saiz-Jimenez C."/>
        </authorList>
    </citation>
    <scope>NUCLEOTIDE SEQUENCE [LARGE SCALE GENOMIC DNA]</scope>
    <source>
        <strain evidence="6">DSM 26381</strain>
    </source>
</reference>
<keyword evidence="6" id="KW-1185">Reference proteome</keyword>
<evidence type="ECO:0000256" key="1">
    <source>
        <dbReference type="SAM" id="Phobius"/>
    </source>
</evidence>
<dbReference type="EMBL" id="QZEW01000161">
    <property type="protein sequence ID" value="RJL01222.1"/>
    <property type="molecule type" value="Genomic_DNA"/>
</dbReference>
<evidence type="ECO:0000259" key="4">
    <source>
        <dbReference type="Pfam" id="PF20990"/>
    </source>
</evidence>